<evidence type="ECO:0000313" key="1">
    <source>
        <dbReference type="EMBL" id="GAA2994353.1"/>
    </source>
</evidence>
<name>A0ABN3XT58_9ACTN</name>
<dbReference type="EMBL" id="BAAAWD010000006">
    <property type="protein sequence ID" value="GAA2994353.1"/>
    <property type="molecule type" value="Genomic_DNA"/>
</dbReference>
<protein>
    <recommendedName>
        <fullName evidence="3">ANTAR domain-containing protein</fullName>
    </recommendedName>
</protein>
<proteinExistence type="predicted"/>
<gene>
    <name evidence="1" type="ORF">GCM10017559_13340</name>
</gene>
<sequence length="96" mass="10657">MSVHLEHEPLHGLARRVVRLAEETQHAAQVLERRLEALEHRTGVADRAERILSIAVSMRTHLGQDELSTDDLYGPDTVLPCQESAARSSTSCRFAG</sequence>
<dbReference type="RefSeq" id="WP_344889843.1">
    <property type="nucleotide sequence ID" value="NZ_BAAAWD010000006.1"/>
</dbReference>
<keyword evidence="2" id="KW-1185">Reference proteome</keyword>
<comment type="caution">
    <text evidence="1">The sequence shown here is derived from an EMBL/GenBank/DDBJ whole genome shotgun (WGS) entry which is preliminary data.</text>
</comment>
<evidence type="ECO:0008006" key="3">
    <source>
        <dbReference type="Google" id="ProtNLM"/>
    </source>
</evidence>
<dbReference type="Proteomes" id="UP001499930">
    <property type="component" value="Unassembled WGS sequence"/>
</dbReference>
<reference evidence="1 2" key="1">
    <citation type="journal article" date="2019" name="Int. J. Syst. Evol. Microbiol.">
        <title>The Global Catalogue of Microorganisms (GCM) 10K type strain sequencing project: providing services to taxonomists for standard genome sequencing and annotation.</title>
        <authorList>
            <consortium name="The Broad Institute Genomics Platform"/>
            <consortium name="The Broad Institute Genome Sequencing Center for Infectious Disease"/>
            <person name="Wu L."/>
            <person name="Ma J."/>
        </authorList>
    </citation>
    <scope>NUCLEOTIDE SEQUENCE [LARGE SCALE GENOMIC DNA]</scope>
    <source>
        <strain evidence="1 2">JCM 3106</strain>
    </source>
</reference>
<accession>A0ABN3XT58</accession>
<organism evidence="1 2">
    <name type="scientific">Streptosporangium longisporum</name>
    <dbReference type="NCBI Taxonomy" id="46187"/>
    <lineage>
        <taxon>Bacteria</taxon>
        <taxon>Bacillati</taxon>
        <taxon>Actinomycetota</taxon>
        <taxon>Actinomycetes</taxon>
        <taxon>Streptosporangiales</taxon>
        <taxon>Streptosporangiaceae</taxon>
        <taxon>Streptosporangium</taxon>
    </lineage>
</organism>
<evidence type="ECO:0000313" key="2">
    <source>
        <dbReference type="Proteomes" id="UP001499930"/>
    </source>
</evidence>